<keyword evidence="1" id="KW-0732">Signal</keyword>
<evidence type="ECO:0000313" key="3">
    <source>
        <dbReference type="Proteomes" id="UP000299084"/>
    </source>
</evidence>
<keyword evidence="3" id="KW-1185">Reference proteome</keyword>
<gene>
    <name evidence="2" type="ORF">Cadr_000004942</name>
</gene>
<reference evidence="2 3" key="1">
    <citation type="journal article" date="2019" name="Mol. Ecol. Resour.">
        <title>Improving Illumina assemblies with Hi-C and long reads: an example with the North African dromedary.</title>
        <authorList>
            <person name="Elbers J.P."/>
            <person name="Rogers M.F."/>
            <person name="Perelman P.L."/>
            <person name="Proskuryakova A.A."/>
            <person name="Serdyukova N.A."/>
            <person name="Johnson W.E."/>
            <person name="Horin P."/>
            <person name="Corander J."/>
            <person name="Murphy D."/>
            <person name="Burger P.A."/>
        </authorList>
    </citation>
    <scope>NUCLEOTIDE SEQUENCE [LARGE SCALE GENOMIC DNA]</scope>
    <source>
        <strain evidence="2">Drom800</strain>
        <tissue evidence="2">Blood</tissue>
    </source>
</reference>
<sequence>MWGHCCVLTSVVGWVLAFTCFGFSLCSVLPASPFIWNKTAQLSLEVTPPWSLAAVCPWGLAECLGSGKEGLHCLPRLIRQCAVGGGQGLALENVLTYSQLPPLLGRKQKLEGTAFKKGSRMGMERNWAWSLRLPLHQPLLPSCLCSWEKLSHLPPGLRRLVKAHLFYETPGTKHKPGT</sequence>
<accession>A0A5N4EF92</accession>
<dbReference type="EMBL" id="JWIN03000003">
    <property type="protein sequence ID" value="KAB1281686.1"/>
    <property type="molecule type" value="Genomic_DNA"/>
</dbReference>
<name>A0A5N4EF92_CAMDR</name>
<organism evidence="2 3">
    <name type="scientific">Camelus dromedarius</name>
    <name type="common">Dromedary</name>
    <name type="synonym">Arabian camel</name>
    <dbReference type="NCBI Taxonomy" id="9838"/>
    <lineage>
        <taxon>Eukaryota</taxon>
        <taxon>Metazoa</taxon>
        <taxon>Chordata</taxon>
        <taxon>Craniata</taxon>
        <taxon>Vertebrata</taxon>
        <taxon>Euteleostomi</taxon>
        <taxon>Mammalia</taxon>
        <taxon>Eutheria</taxon>
        <taxon>Laurasiatheria</taxon>
        <taxon>Artiodactyla</taxon>
        <taxon>Tylopoda</taxon>
        <taxon>Camelidae</taxon>
        <taxon>Camelus</taxon>
    </lineage>
</organism>
<evidence type="ECO:0000256" key="1">
    <source>
        <dbReference type="SAM" id="SignalP"/>
    </source>
</evidence>
<protein>
    <submittedName>
        <fullName evidence="2">Uncharacterized protein</fullName>
    </submittedName>
</protein>
<dbReference type="Proteomes" id="UP000299084">
    <property type="component" value="Unassembled WGS sequence"/>
</dbReference>
<evidence type="ECO:0000313" key="2">
    <source>
        <dbReference type="EMBL" id="KAB1281686.1"/>
    </source>
</evidence>
<feature type="signal peptide" evidence="1">
    <location>
        <begin position="1"/>
        <end position="17"/>
    </location>
</feature>
<dbReference type="AlphaFoldDB" id="A0A5N4EF92"/>
<feature type="chain" id="PRO_5024425989" evidence="1">
    <location>
        <begin position="18"/>
        <end position="178"/>
    </location>
</feature>
<comment type="caution">
    <text evidence="2">The sequence shown here is derived from an EMBL/GenBank/DDBJ whole genome shotgun (WGS) entry which is preliminary data.</text>
</comment>
<proteinExistence type="predicted"/>